<evidence type="ECO:0000256" key="2">
    <source>
        <dbReference type="SAM" id="Phobius"/>
    </source>
</evidence>
<feature type="compositionally biased region" description="Polar residues" evidence="1">
    <location>
        <begin position="22"/>
        <end position="31"/>
    </location>
</feature>
<feature type="region of interest" description="Disordered" evidence="1">
    <location>
        <begin position="169"/>
        <end position="224"/>
    </location>
</feature>
<accession>A0A9J6CYL3</accession>
<reference evidence="3" key="2">
    <citation type="submission" date="2021-09" db="EMBL/GenBank/DDBJ databases">
        <authorList>
            <person name="Jia N."/>
            <person name="Wang J."/>
            <person name="Shi W."/>
            <person name="Du L."/>
            <person name="Sun Y."/>
            <person name="Zhan W."/>
            <person name="Jiang J."/>
            <person name="Wang Q."/>
            <person name="Zhang B."/>
            <person name="Ji P."/>
            <person name="Sakyi L.B."/>
            <person name="Cui X."/>
            <person name="Yuan T."/>
            <person name="Jiang B."/>
            <person name="Yang W."/>
            <person name="Lam T.T.-Y."/>
            <person name="Chang Q."/>
            <person name="Ding S."/>
            <person name="Wang X."/>
            <person name="Zhu J."/>
            <person name="Ruan X."/>
            <person name="Zhao L."/>
            <person name="Wei J."/>
            <person name="Que T."/>
            <person name="Du C."/>
            <person name="Cheng J."/>
            <person name="Dai P."/>
            <person name="Han X."/>
            <person name="Huang E."/>
            <person name="Gao Y."/>
            <person name="Liu J."/>
            <person name="Shao H."/>
            <person name="Ye R."/>
            <person name="Li L."/>
            <person name="Wei W."/>
            <person name="Wang X."/>
            <person name="Wang C."/>
            <person name="Huo Q."/>
            <person name="Li W."/>
            <person name="Guo W."/>
            <person name="Chen H."/>
            <person name="Chen S."/>
            <person name="Zhou L."/>
            <person name="Zhou L."/>
            <person name="Ni X."/>
            <person name="Tian J."/>
            <person name="Zhou Y."/>
            <person name="Sheng Y."/>
            <person name="Liu T."/>
            <person name="Pan Y."/>
            <person name="Xia L."/>
            <person name="Li J."/>
            <person name="Zhao F."/>
            <person name="Cao W."/>
        </authorList>
    </citation>
    <scope>NUCLEOTIDE SEQUENCE</scope>
    <source>
        <strain evidence="3">Rmic-2018</strain>
        <tissue evidence="3">Larvae</tissue>
    </source>
</reference>
<evidence type="ECO:0000313" key="3">
    <source>
        <dbReference type="EMBL" id="KAH7958033.1"/>
    </source>
</evidence>
<gene>
    <name evidence="3" type="ORF">HPB51_027982</name>
</gene>
<dbReference type="EMBL" id="JABSTU010004604">
    <property type="protein sequence ID" value="KAH7958033.1"/>
    <property type="molecule type" value="Genomic_DNA"/>
</dbReference>
<keyword evidence="2" id="KW-1133">Transmembrane helix</keyword>
<feature type="transmembrane region" description="Helical" evidence="2">
    <location>
        <begin position="413"/>
        <end position="435"/>
    </location>
</feature>
<feature type="region of interest" description="Disordered" evidence="1">
    <location>
        <begin position="1"/>
        <end position="37"/>
    </location>
</feature>
<feature type="region of interest" description="Disordered" evidence="1">
    <location>
        <begin position="237"/>
        <end position="256"/>
    </location>
</feature>
<evidence type="ECO:0000256" key="1">
    <source>
        <dbReference type="SAM" id="MobiDB-lite"/>
    </source>
</evidence>
<reference evidence="3" key="1">
    <citation type="journal article" date="2020" name="Cell">
        <title>Large-Scale Comparative Analyses of Tick Genomes Elucidate Their Genetic Diversity and Vector Capacities.</title>
        <authorList>
            <consortium name="Tick Genome and Microbiome Consortium (TIGMIC)"/>
            <person name="Jia N."/>
            <person name="Wang J."/>
            <person name="Shi W."/>
            <person name="Du L."/>
            <person name="Sun Y."/>
            <person name="Zhan W."/>
            <person name="Jiang J.F."/>
            <person name="Wang Q."/>
            <person name="Zhang B."/>
            <person name="Ji P."/>
            <person name="Bell-Sakyi L."/>
            <person name="Cui X.M."/>
            <person name="Yuan T.T."/>
            <person name="Jiang B.G."/>
            <person name="Yang W.F."/>
            <person name="Lam T.T."/>
            <person name="Chang Q.C."/>
            <person name="Ding S.J."/>
            <person name="Wang X.J."/>
            <person name="Zhu J.G."/>
            <person name="Ruan X.D."/>
            <person name="Zhao L."/>
            <person name="Wei J.T."/>
            <person name="Ye R.Z."/>
            <person name="Que T.C."/>
            <person name="Du C.H."/>
            <person name="Zhou Y.H."/>
            <person name="Cheng J.X."/>
            <person name="Dai P.F."/>
            <person name="Guo W.B."/>
            <person name="Han X.H."/>
            <person name="Huang E.J."/>
            <person name="Li L.F."/>
            <person name="Wei W."/>
            <person name="Gao Y.C."/>
            <person name="Liu J.Z."/>
            <person name="Shao H.Z."/>
            <person name="Wang X."/>
            <person name="Wang C.C."/>
            <person name="Yang T.C."/>
            <person name="Huo Q.B."/>
            <person name="Li W."/>
            <person name="Chen H.Y."/>
            <person name="Chen S.E."/>
            <person name="Zhou L.G."/>
            <person name="Ni X.B."/>
            <person name="Tian J.H."/>
            <person name="Sheng Y."/>
            <person name="Liu T."/>
            <person name="Pan Y.S."/>
            <person name="Xia L.Y."/>
            <person name="Li J."/>
            <person name="Zhao F."/>
            <person name="Cao W.C."/>
        </authorList>
    </citation>
    <scope>NUCLEOTIDE SEQUENCE</scope>
    <source>
        <strain evidence="3">Rmic-2018</strain>
    </source>
</reference>
<dbReference type="Proteomes" id="UP000821866">
    <property type="component" value="Unassembled WGS sequence"/>
</dbReference>
<keyword evidence="2" id="KW-0472">Membrane</keyword>
<organism evidence="3 4">
    <name type="scientific">Rhipicephalus microplus</name>
    <name type="common">Cattle tick</name>
    <name type="synonym">Boophilus microplus</name>
    <dbReference type="NCBI Taxonomy" id="6941"/>
    <lineage>
        <taxon>Eukaryota</taxon>
        <taxon>Metazoa</taxon>
        <taxon>Ecdysozoa</taxon>
        <taxon>Arthropoda</taxon>
        <taxon>Chelicerata</taxon>
        <taxon>Arachnida</taxon>
        <taxon>Acari</taxon>
        <taxon>Parasitiformes</taxon>
        <taxon>Ixodida</taxon>
        <taxon>Ixodoidea</taxon>
        <taxon>Ixodidae</taxon>
        <taxon>Rhipicephalinae</taxon>
        <taxon>Rhipicephalus</taxon>
        <taxon>Boophilus</taxon>
    </lineage>
</organism>
<proteinExistence type="predicted"/>
<sequence>MIPQQPGHQPVLSQKKAARARPSQQKAENFQPQPPGQRLNASIVRYMKAPLGPVPLLPMAPGTPRYQRASSKCCKCAQFSPVPVQPAIVSPSKERDCGKTQPQEIRKIESSKKYLSPGERDRKSLRGTTSAYTPDIPVLINPRDTRFANGENEYAGRAVGVERMLEQKVQQREKKQSQAGEQGAARTNFMSVNLDKRRSGLRPNDSSNVVEANKAGDKQSGSTAAATKMANLVVPVQGSGRATGPPKTSATSLPTASTGNVVKAPLLSPKTAKDMPLLAASSAAIPADPYQKKKPSACSQGDVEGAGMQRYSGWPVHPQGSTATTQLIRDDVHGPKSGKRASKFDPFKTPSVIVEELAEVSEASFMPPRFTTLPQKMKYLSSLPGFHETVEMNDPQIRAVVNAERDHIVTMQVVAAFCVIAAMIATLMFIAYYFLWSIDNKEQSFSTPLIAHDANSENNYTLPVFLLYSGHTKVV</sequence>
<keyword evidence="4" id="KW-1185">Reference proteome</keyword>
<evidence type="ECO:0000313" key="4">
    <source>
        <dbReference type="Proteomes" id="UP000821866"/>
    </source>
</evidence>
<feature type="region of interest" description="Disordered" evidence="1">
    <location>
        <begin position="109"/>
        <end position="130"/>
    </location>
</feature>
<feature type="compositionally biased region" description="Basic and acidic residues" evidence="1">
    <location>
        <begin position="109"/>
        <end position="124"/>
    </location>
</feature>
<feature type="compositionally biased region" description="Polar residues" evidence="1">
    <location>
        <begin position="246"/>
        <end position="256"/>
    </location>
</feature>
<name>A0A9J6CYL3_RHIMP</name>
<protein>
    <submittedName>
        <fullName evidence="3">Uncharacterized protein</fullName>
    </submittedName>
</protein>
<keyword evidence="2" id="KW-0812">Transmembrane</keyword>
<comment type="caution">
    <text evidence="3">The sequence shown here is derived from an EMBL/GenBank/DDBJ whole genome shotgun (WGS) entry which is preliminary data.</text>
</comment>
<dbReference type="AlphaFoldDB" id="A0A9J6CYL3"/>